<dbReference type="PANTHER" id="PTHR30337">
    <property type="entry name" value="COMPONENT OF ATP-DEPENDENT DSDNA EXONUCLEASE"/>
    <property type="match status" value="1"/>
</dbReference>
<dbReference type="AlphaFoldDB" id="A0ABD6D4K6"/>
<dbReference type="PANTHER" id="PTHR30337:SF0">
    <property type="entry name" value="NUCLEASE SBCCD SUBUNIT D"/>
    <property type="match status" value="1"/>
</dbReference>
<dbReference type="SUPFAM" id="SSF56300">
    <property type="entry name" value="Metallo-dependent phosphatases"/>
    <property type="match status" value="1"/>
</dbReference>
<keyword evidence="2" id="KW-0378">Hydrolase</keyword>
<dbReference type="EMBL" id="JBHUDL010000011">
    <property type="protein sequence ID" value="MFD1635286.1"/>
    <property type="molecule type" value="Genomic_DNA"/>
</dbReference>
<evidence type="ECO:0000259" key="5">
    <source>
        <dbReference type="Pfam" id="PF00149"/>
    </source>
</evidence>
<reference evidence="6 7" key="1">
    <citation type="journal article" date="2019" name="Int. J. Syst. Evol. Microbiol.">
        <title>The Global Catalogue of Microorganisms (GCM) 10K type strain sequencing project: providing services to taxonomists for standard genome sequencing and annotation.</title>
        <authorList>
            <consortium name="The Broad Institute Genomics Platform"/>
            <consortium name="The Broad Institute Genome Sequencing Center for Infectious Disease"/>
            <person name="Wu L."/>
            <person name="Ma J."/>
        </authorList>
    </citation>
    <scope>NUCLEOTIDE SEQUENCE [LARGE SCALE GENOMIC DNA]</scope>
    <source>
        <strain evidence="6 7">CGMCC 1.10594</strain>
    </source>
</reference>
<evidence type="ECO:0000313" key="6">
    <source>
        <dbReference type="EMBL" id="MFD1635286.1"/>
    </source>
</evidence>
<protein>
    <submittedName>
        <fullName evidence="6">Exonuclease SbcCD subunit D</fullName>
    </submittedName>
</protein>
<dbReference type="InterPro" id="IPR050535">
    <property type="entry name" value="DNA_Repair-Maintenance_Comp"/>
</dbReference>
<dbReference type="InterPro" id="IPR029052">
    <property type="entry name" value="Metallo-depent_PP-like"/>
</dbReference>
<evidence type="ECO:0000313" key="7">
    <source>
        <dbReference type="Proteomes" id="UP001597075"/>
    </source>
</evidence>
<name>A0ABD6D4K6_9EURY</name>
<sequence length="505" mass="56544">MLTLTHIADTHLGHRQYGLKQREDDMVSTTRAAFQEMIEERGTDAILLPGDLFHSRDLRPKILHQIEQELERIPDEVPVLVSRGNHDENLTPRDVTWLNYLHQRGHIVFLQAELNADPETAWLNPYDPEEPGQSAGFYDIDVADVDGPIRVFGLQWRGAKTDQALQQVAKGIKETNEMHGEPAWTVLLAHFGMEDEVPTLGGTVIHGELRDVKEVVDYLALGHIHKRYESGEWIYNPGSPEAHNTREGRSEWEHGYYSVALDVGGSGAGGDAVGFDVEYHPTKRRPYYRIEFDVTAHESPGDLETAFQENVRDEQAAMTEYCSQDEFTVQGEPREPIIDLRFTGTLQFSRGDFRTDELAAWVEDACDALYVQVNTGIRTANVQQLLSEIDEDEVFKDGQLNTAALEHRVFETIAKESIYDDHAGDVADVLGNAHQMAQADEAVEDIRDSVSSARQELFPDLADDVVLDIEEDPFADAETDEEATGDTTGGDEADVETEAGEVVEQ</sequence>
<evidence type="ECO:0000256" key="3">
    <source>
        <dbReference type="ARBA" id="ARBA00022839"/>
    </source>
</evidence>
<keyword evidence="3 6" id="KW-0269">Exonuclease</keyword>
<feature type="region of interest" description="Disordered" evidence="4">
    <location>
        <begin position="472"/>
        <end position="505"/>
    </location>
</feature>
<evidence type="ECO:0000256" key="2">
    <source>
        <dbReference type="ARBA" id="ARBA00022801"/>
    </source>
</evidence>
<evidence type="ECO:0000256" key="4">
    <source>
        <dbReference type="SAM" id="MobiDB-lite"/>
    </source>
</evidence>
<keyword evidence="7" id="KW-1185">Reference proteome</keyword>
<feature type="domain" description="Calcineurin-like phosphoesterase" evidence="5">
    <location>
        <begin position="3"/>
        <end position="226"/>
    </location>
</feature>
<dbReference type="InterPro" id="IPR041796">
    <property type="entry name" value="Mre11_N"/>
</dbReference>
<dbReference type="CDD" id="cd00840">
    <property type="entry name" value="MPP_Mre11_N"/>
    <property type="match status" value="1"/>
</dbReference>
<comment type="caution">
    <text evidence="6">The sequence shown here is derived from an EMBL/GenBank/DDBJ whole genome shotgun (WGS) entry which is preliminary data.</text>
</comment>
<accession>A0ABD6D4K6</accession>
<proteinExistence type="predicted"/>
<dbReference type="Pfam" id="PF00149">
    <property type="entry name" value="Metallophos"/>
    <property type="match status" value="1"/>
</dbReference>
<organism evidence="6 7">
    <name type="scientific">Haloplanus ruber</name>
    <dbReference type="NCBI Taxonomy" id="869892"/>
    <lineage>
        <taxon>Archaea</taxon>
        <taxon>Methanobacteriati</taxon>
        <taxon>Methanobacteriota</taxon>
        <taxon>Stenosarchaea group</taxon>
        <taxon>Halobacteria</taxon>
        <taxon>Halobacteriales</taxon>
        <taxon>Haloferacaceae</taxon>
        <taxon>Haloplanus</taxon>
    </lineage>
</organism>
<dbReference type="InterPro" id="IPR004843">
    <property type="entry name" value="Calcineurin-like_PHP"/>
</dbReference>
<dbReference type="RefSeq" id="WP_256406485.1">
    <property type="nucleotide sequence ID" value="NZ_CP187153.1"/>
</dbReference>
<dbReference type="Proteomes" id="UP001597075">
    <property type="component" value="Unassembled WGS sequence"/>
</dbReference>
<keyword evidence="1" id="KW-0540">Nuclease</keyword>
<dbReference type="GO" id="GO:0004527">
    <property type="term" value="F:exonuclease activity"/>
    <property type="evidence" value="ECO:0007669"/>
    <property type="project" value="UniProtKB-KW"/>
</dbReference>
<evidence type="ECO:0000256" key="1">
    <source>
        <dbReference type="ARBA" id="ARBA00022722"/>
    </source>
</evidence>
<dbReference type="Gene3D" id="3.60.21.10">
    <property type="match status" value="1"/>
</dbReference>
<gene>
    <name evidence="6" type="ORF">ACFSBJ_16310</name>
</gene>